<dbReference type="RefSeq" id="XP_062642264.1">
    <property type="nucleotide sequence ID" value="XM_062787805.1"/>
</dbReference>
<feature type="compositionally biased region" description="Gly residues" evidence="1">
    <location>
        <begin position="120"/>
        <end position="132"/>
    </location>
</feature>
<dbReference type="GeneID" id="87824575"/>
<evidence type="ECO:0000313" key="3">
    <source>
        <dbReference type="Proteomes" id="UP001302602"/>
    </source>
</evidence>
<dbReference type="EMBL" id="MU853267">
    <property type="protein sequence ID" value="KAK4118491.1"/>
    <property type="molecule type" value="Genomic_DNA"/>
</dbReference>
<dbReference type="InterPro" id="IPR022698">
    <property type="entry name" value="OrsD"/>
</dbReference>
<comment type="caution">
    <text evidence="2">The sequence shown here is derived from an EMBL/GenBank/DDBJ whole genome shotgun (WGS) entry which is preliminary data.</text>
</comment>
<feature type="region of interest" description="Disordered" evidence="1">
    <location>
        <begin position="112"/>
        <end position="132"/>
    </location>
</feature>
<reference evidence="2" key="1">
    <citation type="journal article" date="2023" name="Mol. Phylogenet. Evol.">
        <title>Genome-scale phylogeny and comparative genomics of the fungal order Sordariales.</title>
        <authorList>
            <person name="Hensen N."/>
            <person name="Bonometti L."/>
            <person name="Westerberg I."/>
            <person name="Brannstrom I.O."/>
            <person name="Guillou S."/>
            <person name="Cros-Aarteil S."/>
            <person name="Calhoun S."/>
            <person name="Haridas S."/>
            <person name="Kuo A."/>
            <person name="Mondo S."/>
            <person name="Pangilinan J."/>
            <person name="Riley R."/>
            <person name="LaButti K."/>
            <person name="Andreopoulos B."/>
            <person name="Lipzen A."/>
            <person name="Chen C."/>
            <person name="Yan M."/>
            <person name="Daum C."/>
            <person name="Ng V."/>
            <person name="Clum A."/>
            <person name="Steindorff A."/>
            <person name="Ohm R.A."/>
            <person name="Martin F."/>
            <person name="Silar P."/>
            <person name="Natvig D.O."/>
            <person name="Lalanne C."/>
            <person name="Gautier V."/>
            <person name="Ament-Velasquez S.L."/>
            <person name="Kruys A."/>
            <person name="Hutchinson M.I."/>
            <person name="Powell A.J."/>
            <person name="Barry K."/>
            <person name="Miller A.N."/>
            <person name="Grigoriev I.V."/>
            <person name="Debuchy R."/>
            <person name="Gladieux P."/>
            <person name="Hiltunen Thoren M."/>
            <person name="Johannesson H."/>
        </authorList>
    </citation>
    <scope>NUCLEOTIDE SEQUENCE</scope>
    <source>
        <strain evidence="2">CBS 731.68</strain>
    </source>
</reference>
<feature type="non-terminal residue" evidence="2">
    <location>
        <position position="1"/>
    </location>
</feature>
<accession>A0AAN6YY66</accession>
<reference evidence="2" key="2">
    <citation type="submission" date="2023-05" db="EMBL/GenBank/DDBJ databases">
        <authorList>
            <consortium name="Lawrence Berkeley National Laboratory"/>
            <person name="Steindorff A."/>
            <person name="Hensen N."/>
            <person name="Bonometti L."/>
            <person name="Westerberg I."/>
            <person name="Brannstrom I.O."/>
            <person name="Guillou S."/>
            <person name="Cros-Aarteil S."/>
            <person name="Calhoun S."/>
            <person name="Haridas S."/>
            <person name="Kuo A."/>
            <person name="Mondo S."/>
            <person name="Pangilinan J."/>
            <person name="Riley R."/>
            <person name="Labutti K."/>
            <person name="Andreopoulos B."/>
            <person name="Lipzen A."/>
            <person name="Chen C."/>
            <person name="Yanf M."/>
            <person name="Daum C."/>
            <person name="Ng V."/>
            <person name="Clum A."/>
            <person name="Ohm R."/>
            <person name="Martin F."/>
            <person name="Silar P."/>
            <person name="Natvig D."/>
            <person name="Lalanne C."/>
            <person name="Gautier V."/>
            <person name="Ament-Velasquez S.L."/>
            <person name="Kruys A."/>
            <person name="Hutchinson M.I."/>
            <person name="Powell A.J."/>
            <person name="Barry K."/>
            <person name="Miller A.N."/>
            <person name="Grigoriev I.V."/>
            <person name="Debuchy R."/>
            <person name="Gladieux P."/>
            <person name="Thoren M.H."/>
            <person name="Johannesson H."/>
        </authorList>
    </citation>
    <scope>NUCLEOTIDE SEQUENCE</scope>
    <source>
        <strain evidence="2">CBS 731.68</strain>
    </source>
</reference>
<dbReference type="AlphaFoldDB" id="A0AAN6YY66"/>
<sequence>FDEFFIQLPAFRIAICREHSGAVTAKSIASHIDSQHSRLAPGDRRRIVEEASALRDDGSLAADMQDIRFPCEIMPAIDGLPVWSDGKKCVQCGHIRRTREDIQKHCRVQHGWTNPRGRGGKPGRMPAGGLGE</sequence>
<name>A0AAN6YY66_9PEZI</name>
<organism evidence="2 3">
    <name type="scientific">Parathielavia appendiculata</name>
    <dbReference type="NCBI Taxonomy" id="2587402"/>
    <lineage>
        <taxon>Eukaryota</taxon>
        <taxon>Fungi</taxon>
        <taxon>Dikarya</taxon>
        <taxon>Ascomycota</taxon>
        <taxon>Pezizomycotina</taxon>
        <taxon>Sordariomycetes</taxon>
        <taxon>Sordariomycetidae</taxon>
        <taxon>Sordariales</taxon>
        <taxon>Chaetomiaceae</taxon>
        <taxon>Parathielavia</taxon>
    </lineage>
</organism>
<protein>
    <submittedName>
        <fullName evidence="2">Uncharacterized protein</fullName>
    </submittedName>
</protein>
<gene>
    <name evidence="2" type="ORF">N657DRAFT_538720</name>
</gene>
<proteinExistence type="predicted"/>
<dbReference type="Proteomes" id="UP001302602">
    <property type="component" value="Unassembled WGS sequence"/>
</dbReference>
<keyword evidence="3" id="KW-1185">Reference proteome</keyword>
<dbReference type="Pfam" id="PF12013">
    <property type="entry name" value="OrsD"/>
    <property type="match status" value="1"/>
</dbReference>
<feature type="non-terminal residue" evidence="2">
    <location>
        <position position="132"/>
    </location>
</feature>
<evidence type="ECO:0000256" key="1">
    <source>
        <dbReference type="SAM" id="MobiDB-lite"/>
    </source>
</evidence>
<evidence type="ECO:0000313" key="2">
    <source>
        <dbReference type="EMBL" id="KAK4118491.1"/>
    </source>
</evidence>